<organism evidence="11 12">
    <name type="scientific">Neorhodopirellula lusitana</name>
    <dbReference type="NCBI Taxonomy" id="445327"/>
    <lineage>
        <taxon>Bacteria</taxon>
        <taxon>Pseudomonadati</taxon>
        <taxon>Planctomycetota</taxon>
        <taxon>Planctomycetia</taxon>
        <taxon>Pirellulales</taxon>
        <taxon>Pirellulaceae</taxon>
        <taxon>Neorhodopirellula</taxon>
    </lineage>
</organism>
<keyword evidence="5 9" id="KW-0378">Hydrolase</keyword>
<evidence type="ECO:0000256" key="2">
    <source>
        <dbReference type="ARBA" id="ARBA00007495"/>
    </source>
</evidence>
<dbReference type="SMART" id="SM00633">
    <property type="entry name" value="Glyco_10"/>
    <property type="match status" value="1"/>
</dbReference>
<comment type="catalytic activity">
    <reaction evidence="1 9">
        <text>Endohydrolysis of (1-&gt;4)-beta-D-xylosidic linkages in xylans.</text>
        <dbReference type="EC" id="3.2.1.8"/>
    </reaction>
</comment>
<comment type="similarity">
    <text evidence="2 9">Belongs to the glycosyl hydrolase 10 (cellulase F) family.</text>
</comment>
<comment type="caution">
    <text evidence="11">The sequence shown here is derived from an EMBL/GenBank/DDBJ whole genome shotgun (WGS) entry which is preliminary data.</text>
</comment>
<dbReference type="InterPro" id="IPR044846">
    <property type="entry name" value="GH10"/>
</dbReference>
<keyword evidence="8 9" id="KW-0624">Polysaccharide degradation</keyword>
<dbReference type="InterPro" id="IPR017853">
    <property type="entry name" value="GH"/>
</dbReference>
<reference evidence="11 12" key="1">
    <citation type="submission" date="2017-05" db="EMBL/GenBank/DDBJ databases">
        <authorList>
            <person name="Varghese N."/>
            <person name="Submissions S."/>
        </authorList>
    </citation>
    <scope>NUCLEOTIDE SEQUENCE [LARGE SCALE GENOMIC DNA]</scope>
    <source>
        <strain evidence="11 12">DSM 25457</strain>
    </source>
</reference>
<evidence type="ECO:0000313" key="12">
    <source>
        <dbReference type="Proteomes" id="UP001158067"/>
    </source>
</evidence>
<evidence type="ECO:0000256" key="1">
    <source>
        <dbReference type="ARBA" id="ARBA00000681"/>
    </source>
</evidence>
<feature type="domain" description="GH10" evidence="10">
    <location>
        <begin position="280"/>
        <end position="566"/>
    </location>
</feature>
<evidence type="ECO:0000256" key="6">
    <source>
        <dbReference type="ARBA" id="ARBA00023277"/>
    </source>
</evidence>
<dbReference type="SUPFAM" id="SSF51445">
    <property type="entry name" value="(Trans)glycosidases"/>
    <property type="match status" value="1"/>
</dbReference>
<sequence length="621" mass="69633">MTKQIVSKLLVVGLFFAIFSNAMVVIADESRLPLGAPAGGERLIFTKSISPENIGSYVAGKLKHSIESSGKVTIEQANLKDVESVAITVFDQPRNTWDASLSAKSDVAIAKGDCVLIGLWVRGESLSKQGEVIEGDGSVVEVVFEKRSSPHTKSVQYLVETTPGNQWKHVWVRCLSKEDYAAGECGVGLQIGYSPQRIEIAGLEVWKYPAGTDLESLPMSPRSYAGRELDAPWRIEADARIEKHRKCDLKLSVVDASGNPLSGQPVSIRQTKHAFRFGTAASVGMIGRTDSDATKYRAVLKELFNVVTIENGLKWEFWDKKTSKEHDQVLSAIDWCNEQDVDVRGHVLVWPAQKNSPKWITSLYNDPVALKQVVNTHIREMGYATRGRVTEWDVLNETFDNREFEEHLGPECFSEFFQVTEGVLPDTDLYYNDYAGLVRAGVNTYHKDHFEMTIQRLIDEGAPIDGIGIQGHFGEILTPPHRIVRELDRWGKFGKKIMITEFDIGVSDQKLMADFTRDFLTSCFSHPDVDGVVTWGFWAGSHWRPDSALYDREWNLTPFGEAWVGLTNQKWKTNLDTTLDDSGSTSHRVFKGDYQITVGDHTWEVEANEDHDVTLTLPMVD</sequence>
<dbReference type="PRINTS" id="PR00134">
    <property type="entry name" value="GLHYDRLASE10"/>
</dbReference>
<dbReference type="EMBL" id="FXUG01000015">
    <property type="protein sequence ID" value="SMP72225.1"/>
    <property type="molecule type" value="Genomic_DNA"/>
</dbReference>
<dbReference type="PANTHER" id="PTHR31490:SF88">
    <property type="entry name" value="BETA-XYLANASE"/>
    <property type="match status" value="1"/>
</dbReference>
<gene>
    <name evidence="11" type="ORF">SAMN06265222_11519</name>
</gene>
<evidence type="ECO:0000313" key="11">
    <source>
        <dbReference type="EMBL" id="SMP72225.1"/>
    </source>
</evidence>
<evidence type="ECO:0000256" key="7">
    <source>
        <dbReference type="ARBA" id="ARBA00023295"/>
    </source>
</evidence>
<keyword evidence="7 9" id="KW-0326">Glycosidase</keyword>
<evidence type="ECO:0000256" key="5">
    <source>
        <dbReference type="ARBA" id="ARBA00022801"/>
    </source>
</evidence>
<dbReference type="EC" id="3.2.1.8" evidence="9"/>
<evidence type="ECO:0000256" key="8">
    <source>
        <dbReference type="ARBA" id="ARBA00023326"/>
    </source>
</evidence>
<name>A0ABY1QIX8_9BACT</name>
<keyword evidence="12" id="KW-1185">Reference proteome</keyword>
<evidence type="ECO:0000256" key="9">
    <source>
        <dbReference type="RuleBase" id="RU361174"/>
    </source>
</evidence>
<dbReference type="PANTHER" id="PTHR31490">
    <property type="entry name" value="GLYCOSYL HYDROLASE"/>
    <property type="match status" value="1"/>
</dbReference>
<dbReference type="Proteomes" id="UP001158067">
    <property type="component" value="Unassembled WGS sequence"/>
</dbReference>
<evidence type="ECO:0000256" key="3">
    <source>
        <dbReference type="ARBA" id="ARBA00022651"/>
    </source>
</evidence>
<proteinExistence type="inferred from homology"/>
<evidence type="ECO:0000259" key="10">
    <source>
        <dbReference type="PROSITE" id="PS51760"/>
    </source>
</evidence>
<keyword evidence="6 9" id="KW-0119">Carbohydrate metabolism</keyword>
<evidence type="ECO:0000256" key="4">
    <source>
        <dbReference type="ARBA" id="ARBA00022729"/>
    </source>
</evidence>
<dbReference type="Pfam" id="PF00331">
    <property type="entry name" value="Glyco_hydro_10"/>
    <property type="match status" value="1"/>
</dbReference>
<protein>
    <recommendedName>
        <fullName evidence="9">Beta-xylanase</fullName>
        <ecNumber evidence="9">3.2.1.8</ecNumber>
    </recommendedName>
</protein>
<dbReference type="Gene3D" id="3.20.20.80">
    <property type="entry name" value="Glycosidases"/>
    <property type="match status" value="1"/>
</dbReference>
<keyword evidence="3" id="KW-0858">Xylan degradation</keyword>
<dbReference type="InterPro" id="IPR001000">
    <property type="entry name" value="GH10_dom"/>
</dbReference>
<dbReference type="RefSeq" id="WP_283434556.1">
    <property type="nucleotide sequence ID" value="NZ_FXUG01000015.1"/>
</dbReference>
<keyword evidence="4" id="KW-0732">Signal</keyword>
<accession>A0ABY1QIX8</accession>
<dbReference type="PROSITE" id="PS51760">
    <property type="entry name" value="GH10_2"/>
    <property type="match status" value="1"/>
</dbReference>